<keyword evidence="1" id="KW-0472">Membrane</keyword>
<dbReference type="NCBIfam" id="TIGR02206">
    <property type="entry name" value="intg_mem_TP0381"/>
    <property type="match status" value="1"/>
</dbReference>
<keyword evidence="1" id="KW-0812">Transmembrane</keyword>
<evidence type="ECO:0000256" key="1">
    <source>
        <dbReference type="SAM" id="Phobius"/>
    </source>
</evidence>
<evidence type="ECO:0000313" key="3">
    <source>
        <dbReference type="Proteomes" id="UP000321816"/>
    </source>
</evidence>
<feature type="transmembrane region" description="Helical" evidence="1">
    <location>
        <begin position="102"/>
        <end position="123"/>
    </location>
</feature>
<dbReference type="OrthoDB" id="9813172at2"/>
<protein>
    <submittedName>
        <fullName evidence="2">TIGR02206 family membrane protein</fullName>
    </submittedName>
</protein>
<dbReference type="Proteomes" id="UP000321816">
    <property type="component" value="Chromosome"/>
</dbReference>
<feature type="transmembrane region" description="Helical" evidence="1">
    <location>
        <begin position="72"/>
        <end position="95"/>
    </location>
</feature>
<name>A0A5C7F6G3_9BACI</name>
<dbReference type="Pfam" id="PF14808">
    <property type="entry name" value="TMEM164"/>
    <property type="match status" value="1"/>
</dbReference>
<sequence>MFIGGDSSLAPFEMFQFQHIIMITLLFIGIIVIYVTKNKKVQRSVEIITALSLILFEISYQLWLLLTGNWEIHHALPLELSSISIILVIILLLTGKRELFEITFFIAIGGALQAVVTPVLNFGWPHFRYWHFFYTHIAVIWAVFYFLWHKAYRLKFWSVIKALIFLNLLLPFIWLINNWSGGNYWFIMEKPAGGSLLNYLGPEPWYILGMEAAAVVMFTALWLIFGRGKESVER</sequence>
<gene>
    <name evidence="2" type="ORF">FTX54_005740</name>
</gene>
<evidence type="ECO:0000313" key="2">
    <source>
        <dbReference type="EMBL" id="WWD81064.1"/>
    </source>
</evidence>
<feature type="transmembrane region" description="Helical" evidence="1">
    <location>
        <begin position="47"/>
        <end position="66"/>
    </location>
</feature>
<dbReference type="AlphaFoldDB" id="A0A5C7F6G3"/>
<feature type="transmembrane region" description="Helical" evidence="1">
    <location>
        <begin position="129"/>
        <end position="147"/>
    </location>
</feature>
<dbReference type="RefSeq" id="WP_147804110.1">
    <property type="nucleotide sequence ID" value="NZ_CP144914.1"/>
</dbReference>
<dbReference type="InterPro" id="IPR011737">
    <property type="entry name" value="CHP02206_TP0381"/>
</dbReference>
<keyword evidence="1" id="KW-1133">Transmembrane helix</keyword>
<feature type="transmembrane region" description="Helical" evidence="1">
    <location>
        <begin position="159"/>
        <end position="176"/>
    </location>
</feature>
<feature type="transmembrane region" description="Helical" evidence="1">
    <location>
        <begin position="15"/>
        <end position="35"/>
    </location>
</feature>
<dbReference type="KEGG" id="ahal:FTX54_005740"/>
<keyword evidence="3" id="KW-1185">Reference proteome</keyword>
<organism evidence="2 3">
    <name type="scientific">Alkalicoccus halolimnae</name>
    <dbReference type="NCBI Taxonomy" id="1667239"/>
    <lineage>
        <taxon>Bacteria</taxon>
        <taxon>Bacillati</taxon>
        <taxon>Bacillota</taxon>
        <taxon>Bacilli</taxon>
        <taxon>Bacillales</taxon>
        <taxon>Bacillaceae</taxon>
        <taxon>Alkalicoccus</taxon>
    </lineage>
</organism>
<feature type="transmembrane region" description="Helical" evidence="1">
    <location>
        <begin position="205"/>
        <end position="225"/>
    </location>
</feature>
<accession>A0A5C7F6G3</accession>
<proteinExistence type="predicted"/>
<reference evidence="2 3" key="1">
    <citation type="submission" date="2024-01" db="EMBL/GenBank/DDBJ databases">
        <title>Complete Genome Sequence of Alkalicoccus halolimnae BZ-SZ-XJ29T, a Moderately Halophilic Bacterium Isolated from a Salt Lake.</title>
        <authorList>
            <person name="Zhao B."/>
        </authorList>
    </citation>
    <scope>NUCLEOTIDE SEQUENCE [LARGE SCALE GENOMIC DNA]</scope>
    <source>
        <strain evidence="2 3">BZ-SZ-XJ29</strain>
    </source>
</reference>
<dbReference type="EMBL" id="CP144914">
    <property type="protein sequence ID" value="WWD81064.1"/>
    <property type="molecule type" value="Genomic_DNA"/>
</dbReference>